<feature type="region of interest" description="Disordered" evidence="1">
    <location>
        <begin position="278"/>
        <end position="307"/>
    </location>
</feature>
<dbReference type="EMBL" id="DS546645">
    <property type="protein sequence ID" value="EDQ48271.1"/>
    <property type="molecule type" value="Genomic_DNA"/>
</dbReference>
<sequence length="307" mass="35665">ARLVADDDQREQEVVVRRQADQDADGGVDRRHQRENDPPERAPCRCPVHRGGLLERRRDRADVADVNEDVKGQRIDRMQNRQADQIGHMQRRRQLDDRQHNDRERNEHSADEVEVQPFEELPVHIPGDSVRHERVGEQRQHHRGDRHERAVAECAEEVGHFHRVREVFPVKRRRNREDRPRHLLGIFQRNGQGHVQREQNQQRPQGNQDHDGPKFKLQDGDDRNDDKINDRVGGLVGELASLEPADVDQVRNGLCRPAGPAIGQGDDLVEDHQRVFHRQHHIDREKRGNERKSNSPEFLPAAGPVQI</sequence>
<feature type="compositionally biased region" description="Basic and acidic residues" evidence="1">
    <location>
        <begin position="93"/>
        <end position="111"/>
    </location>
</feature>
<proteinExistence type="predicted"/>
<dbReference type="HOGENOM" id="CLU_2392483_0_0_1"/>
<feature type="compositionally biased region" description="Basic and acidic residues" evidence="1">
    <location>
        <begin position="282"/>
        <end position="294"/>
    </location>
</feature>
<feature type="region of interest" description="Disordered" evidence="1">
    <location>
        <begin position="1"/>
        <end position="149"/>
    </location>
</feature>
<dbReference type="AlphaFoldDB" id="A9U7T2"/>
<feature type="compositionally biased region" description="Polar residues" evidence="1">
    <location>
        <begin position="189"/>
        <end position="207"/>
    </location>
</feature>
<feature type="region of interest" description="Disordered" evidence="1">
    <location>
        <begin position="186"/>
        <end position="230"/>
    </location>
</feature>
<feature type="compositionally biased region" description="Basic and acidic residues" evidence="1">
    <location>
        <begin position="129"/>
        <end position="149"/>
    </location>
</feature>
<name>A9U7T2_PHYPA</name>
<gene>
    <name evidence="2" type="ORF">PHYPADRAFT_104047</name>
</gene>
<accession>A9U7T2</accession>
<feature type="compositionally biased region" description="Basic and acidic residues" evidence="1">
    <location>
        <begin position="1"/>
        <end position="43"/>
    </location>
</feature>
<protein>
    <submittedName>
        <fullName evidence="2">Predicted protein</fullName>
    </submittedName>
</protein>
<evidence type="ECO:0000313" key="2">
    <source>
        <dbReference type="EMBL" id="EDQ48271.1"/>
    </source>
</evidence>
<feature type="compositionally biased region" description="Basic and acidic residues" evidence="1">
    <location>
        <begin position="52"/>
        <end position="79"/>
    </location>
</feature>
<organism>
    <name type="scientific">Physcomitrium patens</name>
    <name type="common">Spreading-leaved earth moss</name>
    <name type="synonym">Physcomitrella patens</name>
    <dbReference type="NCBI Taxonomy" id="3218"/>
    <lineage>
        <taxon>Eukaryota</taxon>
        <taxon>Viridiplantae</taxon>
        <taxon>Streptophyta</taxon>
        <taxon>Embryophyta</taxon>
        <taxon>Bryophyta</taxon>
        <taxon>Bryophytina</taxon>
        <taxon>Bryopsida</taxon>
        <taxon>Funariidae</taxon>
        <taxon>Funariales</taxon>
        <taxon>Funariaceae</taxon>
        <taxon>Physcomitrium</taxon>
    </lineage>
</organism>
<feature type="compositionally biased region" description="Basic and acidic residues" evidence="1">
    <location>
        <begin position="208"/>
        <end position="230"/>
    </location>
</feature>
<evidence type="ECO:0000256" key="1">
    <source>
        <dbReference type="SAM" id="MobiDB-lite"/>
    </source>
</evidence>
<feature type="non-terminal residue" evidence="2">
    <location>
        <position position="1"/>
    </location>
</feature>
<reference evidence="2" key="1">
    <citation type="journal article" date="2008" name="Science">
        <title>The Physcomitrella genome reveals evolutionary insights into the conquest of land by plants.</title>
        <authorList>
            <person name="Rensing S."/>
            <person name="Lang D."/>
            <person name="Zimmer A."/>
            <person name="Terry A."/>
            <person name="Salamov A."/>
            <person name="Shapiro H."/>
            <person name="Nishiyama T."/>
            <person name="Perroud P.-F."/>
            <person name="Lindquist E."/>
            <person name="Kamisugi Y."/>
            <person name="Tanahashi T."/>
            <person name="Sakakibara K."/>
            <person name="Fujita T."/>
            <person name="Oishi K."/>
            <person name="Shin-I T."/>
            <person name="Kuroki Y."/>
            <person name="Toyoda A."/>
            <person name="Suzuki Y."/>
            <person name="Hashimoto A."/>
            <person name="Yamaguchi K."/>
            <person name="Sugano A."/>
            <person name="Kohara Y."/>
            <person name="Fujiyama A."/>
            <person name="Anterola A."/>
            <person name="Aoki S."/>
            <person name="Ashton N."/>
            <person name="Barbazuk W.B."/>
            <person name="Barker E."/>
            <person name="Bennetzen J."/>
            <person name="Bezanilla M."/>
            <person name="Blankenship R."/>
            <person name="Cho S.H."/>
            <person name="Dutcher S."/>
            <person name="Estelle M."/>
            <person name="Fawcett J.A."/>
            <person name="Gundlach H."/>
            <person name="Hanada K."/>
            <person name="Heyl A."/>
            <person name="Hicks K.A."/>
            <person name="Hugh J."/>
            <person name="Lohr M."/>
            <person name="Mayer K."/>
            <person name="Melkozernov A."/>
            <person name="Murata T."/>
            <person name="Nelson D."/>
            <person name="Pils B."/>
            <person name="Prigge M."/>
            <person name="Reiss B."/>
            <person name="Renner T."/>
            <person name="Rombauts S."/>
            <person name="Rushton P."/>
            <person name="Sanderfoot A."/>
            <person name="Schween G."/>
            <person name="Shiu S.-H."/>
            <person name="Stueber K."/>
            <person name="Theodoulou F.L."/>
            <person name="Tu H."/>
            <person name="Van de Peer Y."/>
            <person name="Verrier P.J."/>
            <person name="Waters E."/>
            <person name="Wood A."/>
            <person name="Yang L."/>
            <person name="Cove D."/>
            <person name="Cuming A."/>
            <person name="Hasebe M."/>
            <person name="Lucas S."/>
            <person name="Mishler D.B."/>
            <person name="Reski R."/>
            <person name="Grigoriev I."/>
            <person name="Quatrano R.S."/>
            <person name="Boore J.L."/>
        </authorList>
    </citation>
    <scope>NUCLEOTIDE SEQUENCE [LARGE SCALE GENOMIC DNA]</scope>
</reference>